<feature type="compositionally biased region" description="Basic residues" evidence="4">
    <location>
        <begin position="268"/>
        <end position="281"/>
    </location>
</feature>
<evidence type="ECO:0000256" key="4">
    <source>
        <dbReference type="SAM" id="MobiDB-lite"/>
    </source>
</evidence>
<dbReference type="Gramene" id="C.cajan_05514.t">
    <property type="protein sequence ID" value="C.cajan_05514.t"/>
    <property type="gene ID" value="C.cajan_05514"/>
</dbReference>
<sequence length="323" mass="35075">MYKNRLQEFAQKASIGVPVYQTVFVEGQPHAPKFHSTVWVGGMSFTSSFTFPSRKAAEQEAAKVALDTLLQRTRDELPSLVNEISPFCKSIINEYAAKLHVERPTYNTVQQQLGGVLPVFTTSLVFNGTSYTGDAARTKKEAEQSAAHAAILTIMGDPSSGTKLIEMIKSKSIFYDALKGKSLPLLQANAELPTANAGQLAVTLDHKDTGVTDCVSDNNEAKVEFPESSKMLSTFEGFQMPKQDIPPEATNVALQPGSTNSIDDGSSSKKRRKNKKKANKKARLESLLPVTAVPMNQVPPCSMVQLPVTAVPMNQVPPCSMVQ</sequence>
<name>A0A151U142_CAJCA</name>
<keyword evidence="2 3" id="KW-0694">RNA-binding</keyword>
<proteinExistence type="predicted"/>
<dbReference type="STRING" id="3821.A0A151U142"/>
<evidence type="ECO:0000313" key="7">
    <source>
        <dbReference type="Proteomes" id="UP000075243"/>
    </source>
</evidence>
<dbReference type="FunFam" id="3.30.160.20:FF:000071">
    <property type="entry name" value="Double-stranded RNA-binding protein 4"/>
    <property type="match status" value="1"/>
</dbReference>
<dbReference type="SMART" id="SM00358">
    <property type="entry name" value="DSRM"/>
    <property type="match status" value="2"/>
</dbReference>
<gene>
    <name evidence="6" type="ORF">KK1_005649</name>
</gene>
<reference evidence="6 7" key="1">
    <citation type="journal article" date="2012" name="Nat. Biotechnol.">
        <title>Draft genome sequence of pigeonpea (Cajanus cajan), an orphan legume crop of resource-poor farmers.</title>
        <authorList>
            <person name="Varshney R.K."/>
            <person name="Chen W."/>
            <person name="Li Y."/>
            <person name="Bharti A.K."/>
            <person name="Saxena R.K."/>
            <person name="Schlueter J.A."/>
            <person name="Donoghue M.T."/>
            <person name="Azam S."/>
            <person name="Fan G."/>
            <person name="Whaley A.M."/>
            <person name="Farmer A.D."/>
            <person name="Sheridan J."/>
            <person name="Iwata A."/>
            <person name="Tuteja R."/>
            <person name="Penmetsa R.V."/>
            <person name="Wu W."/>
            <person name="Upadhyaya H.D."/>
            <person name="Yang S.P."/>
            <person name="Shah T."/>
            <person name="Saxena K.B."/>
            <person name="Michael T."/>
            <person name="McCombie W.R."/>
            <person name="Yang B."/>
            <person name="Zhang G."/>
            <person name="Yang H."/>
            <person name="Wang J."/>
            <person name="Spillane C."/>
            <person name="Cook D.R."/>
            <person name="May G.D."/>
            <person name="Xu X."/>
            <person name="Jackson S.A."/>
        </authorList>
    </citation>
    <scope>NUCLEOTIDE SEQUENCE [LARGE SCALE GENOMIC DNA]</scope>
    <source>
        <strain evidence="7">cv. Asha</strain>
    </source>
</reference>
<evidence type="ECO:0000313" key="6">
    <source>
        <dbReference type="EMBL" id="KYP73042.1"/>
    </source>
</evidence>
<dbReference type="GO" id="GO:0003723">
    <property type="term" value="F:RNA binding"/>
    <property type="evidence" value="ECO:0007669"/>
    <property type="project" value="UniProtKB-UniRule"/>
</dbReference>
<dbReference type="InterPro" id="IPR014720">
    <property type="entry name" value="dsRBD_dom"/>
</dbReference>
<dbReference type="OMA" id="EAKVEFP"/>
<dbReference type="Pfam" id="PF00035">
    <property type="entry name" value="dsrm"/>
    <property type="match status" value="2"/>
</dbReference>
<dbReference type="AlphaFoldDB" id="A0A151U142"/>
<dbReference type="SUPFAM" id="SSF54768">
    <property type="entry name" value="dsRNA-binding domain-like"/>
    <property type="match status" value="2"/>
</dbReference>
<feature type="domain" description="DRBM" evidence="5">
    <location>
        <begin position="1"/>
        <end position="71"/>
    </location>
</feature>
<evidence type="ECO:0000256" key="2">
    <source>
        <dbReference type="ARBA" id="ARBA00022884"/>
    </source>
</evidence>
<accession>A0A151U142</accession>
<dbReference type="Proteomes" id="UP000075243">
    <property type="component" value="Chromosome 2"/>
</dbReference>
<keyword evidence="7" id="KW-1185">Reference proteome</keyword>
<feature type="compositionally biased region" description="Polar residues" evidence="4">
    <location>
        <begin position="252"/>
        <end position="265"/>
    </location>
</feature>
<dbReference type="PROSITE" id="PS50137">
    <property type="entry name" value="DS_RBD"/>
    <property type="match status" value="2"/>
</dbReference>
<dbReference type="PANTHER" id="PTHR46031:SF37">
    <property type="entry name" value="DRBM DOMAIN-CONTAINING PROTEIN"/>
    <property type="match status" value="1"/>
</dbReference>
<evidence type="ECO:0000256" key="3">
    <source>
        <dbReference type="PROSITE-ProRule" id="PRU00266"/>
    </source>
</evidence>
<dbReference type="EMBL" id="CM003604">
    <property type="protein sequence ID" value="KYP73042.1"/>
    <property type="molecule type" value="Genomic_DNA"/>
</dbReference>
<dbReference type="Gene3D" id="3.30.160.20">
    <property type="match status" value="2"/>
</dbReference>
<evidence type="ECO:0000259" key="5">
    <source>
        <dbReference type="PROSITE" id="PS50137"/>
    </source>
</evidence>
<dbReference type="PANTHER" id="PTHR46031">
    <property type="match status" value="1"/>
</dbReference>
<protein>
    <submittedName>
        <fullName evidence="6">Ribonuclease 3</fullName>
    </submittedName>
</protein>
<feature type="domain" description="DRBM" evidence="5">
    <location>
        <begin position="87"/>
        <end position="156"/>
    </location>
</feature>
<evidence type="ECO:0000256" key="1">
    <source>
        <dbReference type="ARBA" id="ARBA00022737"/>
    </source>
</evidence>
<keyword evidence="1" id="KW-0677">Repeat</keyword>
<feature type="region of interest" description="Disordered" evidence="4">
    <location>
        <begin position="242"/>
        <end position="283"/>
    </location>
</feature>
<organism evidence="6 7">
    <name type="scientific">Cajanus cajan</name>
    <name type="common">Pigeon pea</name>
    <name type="synonym">Cajanus indicus</name>
    <dbReference type="NCBI Taxonomy" id="3821"/>
    <lineage>
        <taxon>Eukaryota</taxon>
        <taxon>Viridiplantae</taxon>
        <taxon>Streptophyta</taxon>
        <taxon>Embryophyta</taxon>
        <taxon>Tracheophyta</taxon>
        <taxon>Spermatophyta</taxon>
        <taxon>Magnoliopsida</taxon>
        <taxon>eudicotyledons</taxon>
        <taxon>Gunneridae</taxon>
        <taxon>Pentapetalae</taxon>
        <taxon>rosids</taxon>
        <taxon>fabids</taxon>
        <taxon>Fabales</taxon>
        <taxon>Fabaceae</taxon>
        <taxon>Papilionoideae</taxon>
        <taxon>50 kb inversion clade</taxon>
        <taxon>NPAAA clade</taxon>
        <taxon>indigoferoid/millettioid clade</taxon>
        <taxon>Phaseoleae</taxon>
        <taxon>Cajanus</taxon>
    </lineage>
</organism>